<dbReference type="Proteomes" id="UP000030687">
    <property type="component" value="Unassembled WGS sequence"/>
</dbReference>
<evidence type="ECO:0000313" key="2">
    <source>
        <dbReference type="Proteomes" id="UP000030687"/>
    </source>
</evidence>
<sequence length="104" mass="11431">MASAGTADGFFRSIYEGCLSGCDTGIERRPYHRYCGCALHSKSKNNHRVHGLPPRCKGTVSYPMRRSYSEGSLLVLAAASSPKIQLGSCHPELDDDHHNTISFF</sequence>
<dbReference type="AlphaFoldDB" id="V4U267"/>
<dbReference type="FunCoup" id="V4U267">
    <property type="interactions" value="53"/>
</dbReference>
<reference evidence="1 2" key="1">
    <citation type="submission" date="2013-10" db="EMBL/GenBank/DDBJ databases">
        <authorList>
            <consortium name="International Citrus Genome Consortium"/>
            <person name="Jenkins J."/>
            <person name="Schmutz J."/>
            <person name="Prochnik S."/>
            <person name="Rokhsar D."/>
            <person name="Gmitter F."/>
            <person name="Ollitrault P."/>
            <person name="Machado M."/>
            <person name="Talon M."/>
            <person name="Wincker P."/>
            <person name="Jaillon O."/>
            <person name="Morgante M."/>
        </authorList>
    </citation>
    <scope>NUCLEOTIDE SEQUENCE</scope>
    <source>
        <strain evidence="2">cv. Clemenules</strain>
    </source>
</reference>
<dbReference type="KEGG" id="cic:CICLE_v10009990mg"/>
<protein>
    <submittedName>
        <fullName evidence="1">Uncharacterized protein</fullName>
    </submittedName>
</protein>
<keyword evidence="2" id="KW-1185">Reference proteome</keyword>
<dbReference type="InParanoid" id="V4U267"/>
<dbReference type="PANTHER" id="PTHR35121:SF2">
    <property type="entry name" value="SWIM-TYPE DOMAIN-CONTAINING PROTEIN"/>
    <property type="match status" value="1"/>
</dbReference>
<evidence type="ECO:0000313" key="1">
    <source>
        <dbReference type="EMBL" id="ESR66938.1"/>
    </source>
</evidence>
<dbReference type="OMA" id="GCALHER"/>
<dbReference type="PANTHER" id="PTHR35121">
    <property type="entry name" value="HOMEODOMAIN PROTEIN 8, PUTATIVE-RELATED"/>
    <property type="match status" value="1"/>
</dbReference>
<gene>
    <name evidence="1" type="ORF">CICLE_v10009990mg</name>
</gene>
<dbReference type="eggNOG" id="ENOG502S480">
    <property type="taxonomic scope" value="Eukaryota"/>
</dbReference>
<accession>V4U267</accession>
<proteinExistence type="predicted"/>
<dbReference type="Gramene" id="ESR66938">
    <property type="protein sequence ID" value="ESR66938"/>
    <property type="gene ID" value="CICLE_v10009990mg"/>
</dbReference>
<name>V4U267_CITCL</name>
<organism evidence="1 2">
    <name type="scientific">Citrus clementina</name>
    <name type="common">Clementine</name>
    <name type="synonym">Citrus deliciosa x Citrus sinensis</name>
    <dbReference type="NCBI Taxonomy" id="85681"/>
    <lineage>
        <taxon>Eukaryota</taxon>
        <taxon>Viridiplantae</taxon>
        <taxon>Streptophyta</taxon>
        <taxon>Embryophyta</taxon>
        <taxon>Tracheophyta</taxon>
        <taxon>Spermatophyta</taxon>
        <taxon>Magnoliopsida</taxon>
        <taxon>eudicotyledons</taxon>
        <taxon>Gunneridae</taxon>
        <taxon>Pentapetalae</taxon>
        <taxon>rosids</taxon>
        <taxon>malvids</taxon>
        <taxon>Sapindales</taxon>
        <taxon>Rutaceae</taxon>
        <taxon>Aurantioideae</taxon>
        <taxon>Citrus</taxon>
    </lineage>
</organism>
<dbReference type="EMBL" id="KI535697">
    <property type="protein sequence ID" value="ESR66938.1"/>
    <property type="molecule type" value="Genomic_DNA"/>
</dbReference>